<evidence type="ECO:0008006" key="4">
    <source>
        <dbReference type="Google" id="ProtNLM"/>
    </source>
</evidence>
<dbReference type="EMBL" id="JSYN01000004">
    <property type="protein sequence ID" value="KIA95929.1"/>
    <property type="molecule type" value="Genomic_DNA"/>
</dbReference>
<accession>A0A0C1G752</accession>
<protein>
    <recommendedName>
        <fullName evidence="4">Lipoprotein</fullName>
    </recommendedName>
</protein>
<dbReference type="OrthoDB" id="771438at2"/>
<comment type="caution">
    <text evidence="2">The sequence shown here is derived from an EMBL/GenBank/DDBJ whole genome shotgun (WGS) entry which is preliminary data.</text>
</comment>
<evidence type="ECO:0000256" key="1">
    <source>
        <dbReference type="SAM" id="Phobius"/>
    </source>
</evidence>
<keyword evidence="1" id="KW-0472">Membrane</keyword>
<keyword evidence="1" id="KW-1133">Transmembrane helix</keyword>
<dbReference type="AlphaFoldDB" id="A0A0C1G752"/>
<feature type="transmembrane region" description="Helical" evidence="1">
    <location>
        <begin position="6"/>
        <end position="24"/>
    </location>
</feature>
<gene>
    <name evidence="2" type="ORF">OC25_05130</name>
</gene>
<organism evidence="2 3">
    <name type="scientific">Pedobacter kyungheensis</name>
    <dbReference type="NCBI Taxonomy" id="1069985"/>
    <lineage>
        <taxon>Bacteria</taxon>
        <taxon>Pseudomonadati</taxon>
        <taxon>Bacteroidota</taxon>
        <taxon>Sphingobacteriia</taxon>
        <taxon>Sphingobacteriales</taxon>
        <taxon>Sphingobacteriaceae</taxon>
        <taxon>Pedobacter</taxon>
    </lineage>
</organism>
<evidence type="ECO:0000313" key="2">
    <source>
        <dbReference type="EMBL" id="KIA95929.1"/>
    </source>
</evidence>
<feature type="transmembrane region" description="Helical" evidence="1">
    <location>
        <begin position="36"/>
        <end position="54"/>
    </location>
</feature>
<keyword evidence="1" id="KW-0812">Transmembrane</keyword>
<dbReference type="RefSeq" id="WP_039472474.1">
    <property type="nucleotide sequence ID" value="NZ_JSYN01000004.1"/>
</dbReference>
<evidence type="ECO:0000313" key="3">
    <source>
        <dbReference type="Proteomes" id="UP000031246"/>
    </source>
</evidence>
<keyword evidence="3" id="KW-1185">Reference proteome</keyword>
<dbReference type="Proteomes" id="UP000031246">
    <property type="component" value="Unassembled WGS sequence"/>
</dbReference>
<proteinExistence type="predicted"/>
<sequence length="87" mass="9891">MKPNKVYNIASTIFLILGCLVFSYDGYSLLGISTVNLFLALMIMAYACSFIALMKDRKSVISWLLVILNSIIVICIIYFLTHFKLKM</sequence>
<feature type="transmembrane region" description="Helical" evidence="1">
    <location>
        <begin position="60"/>
        <end position="81"/>
    </location>
</feature>
<dbReference type="PROSITE" id="PS51257">
    <property type="entry name" value="PROKAR_LIPOPROTEIN"/>
    <property type="match status" value="1"/>
</dbReference>
<reference evidence="2 3" key="1">
    <citation type="submission" date="2014-10" db="EMBL/GenBank/DDBJ databases">
        <title>Pedobacter Kyungheensis.</title>
        <authorList>
            <person name="Anderson B.M."/>
            <person name="Newman J.D."/>
        </authorList>
    </citation>
    <scope>NUCLEOTIDE SEQUENCE [LARGE SCALE GENOMIC DNA]</scope>
    <source>
        <strain evidence="2 3">KACC 16221</strain>
    </source>
</reference>
<name>A0A0C1G752_9SPHI</name>